<dbReference type="RefSeq" id="WP_047578893.1">
    <property type="nucleotide sequence ID" value="NZ_JPQT01000141.1"/>
</dbReference>
<keyword evidence="4" id="KW-0540">Nuclease</keyword>
<dbReference type="GO" id="GO:0019835">
    <property type="term" value="P:cytolysis"/>
    <property type="evidence" value="ECO:0007669"/>
    <property type="project" value="InterPro"/>
</dbReference>
<dbReference type="Gene3D" id="1.10.1200.20">
    <property type="entry name" value="Colicin E immunity protein"/>
    <property type="match status" value="1"/>
</dbReference>
<dbReference type="InterPro" id="IPR000290">
    <property type="entry name" value="Colicin_pyocin"/>
</dbReference>
<keyword evidence="3" id="KW-0929">Antimicrobial</keyword>
<accession>A0A085URZ6</accession>
<dbReference type="GO" id="GO:0030153">
    <property type="term" value="P:bacteriocin immunity"/>
    <property type="evidence" value="ECO:0007669"/>
    <property type="project" value="UniProtKB-KW"/>
</dbReference>
<evidence type="ECO:0000259" key="12">
    <source>
        <dbReference type="Pfam" id="PF06958"/>
    </source>
</evidence>
<dbReference type="Proteomes" id="UP000028643">
    <property type="component" value="Unassembled WGS sequence"/>
</dbReference>
<comment type="caution">
    <text evidence="13">The sequence shown here is derived from an EMBL/GenBank/DDBJ whole genome shotgun (WGS) entry which is preliminary data.</text>
</comment>
<evidence type="ECO:0000256" key="8">
    <source>
        <dbReference type="ARBA" id="ARBA00023025"/>
    </source>
</evidence>
<evidence type="ECO:0000256" key="3">
    <source>
        <dbReference type="ARBA" id="ARBA00022529"/>
    </source>
</evidence>
<dbReference type="GO" id="GO:0015643">
    <property type="term" value="F:toxic substance binding"/>
    <property type="evidence" value="ECO:0007669"/>
    <property type="project" value="InterPro"/>
</dbReference>
<dbReference type="InterPro" id="IPR037146">
    <property type="entry name" value="Colicin/pyocin_DNase_dom_sf"/>
</dbReference>
<evidence type="ECO:0000313" key="14">
    <source>
        <dbReference type="Proteomes" id="UP000028643"/>
    </source>
</evidence>
<organism evidence="13 14">
    <name type="scientific">Pseudomonas syringae</name>
    <dbReference type="NCBI Taxonomy" id="317"/>
    <lineage>
        <taxon>Bacteria</taxon>
        <taxon>Pseudomonadati</taxon>
        <taxon>Pseudomonadota</taxon>
        <taxon>Gammaproteobacteria</taxon>
        <taxon>Pseudomonadales</taxon>
        <taxon>Pseudomonadaceae</taxon>
        <taxon>Pseudomonas</taxon>
    </lineage>
</organism>
<feature type="coiled-coil region" evidence="10">
    <location>
        <begin position="115"/>
        <end position="142"/>
    </location>
</feature>
<dbReference type="Gene3D" id="3.90.540.10">
    <property type="entry name" value="Colicin/pyocin, DNase domain"/>
    <property type="match status" value="1"/>
</dbReference>
<dbReference type="InterPro" id="IPR016128">
    <property type="entry name" value="Pyosin/cloacin_T_dom"/>
</dbReference>
<dbReference type="Pfam" id="PF21431">
    <property type="entry name" value="Col-Pyo_DNase"/>
    <property type="match status" value="1"/>
</dbReference>
<dbReference type="Pfam" id="PF01320">
    <property type="entry name" value="Colicin_Pyocin"/>
    <property type="match status" value="1"/>
</dbReference>
<dbReference type="GO" id="GO:0031640">
    <property type="term" value="P:killing of cells of another organism"/>
    <property type="evidence" value="ECO:0007669"/>
    <property type="project" value="UniProtKB-KW"/>
</dbReference>
<dbReference type="InterPro" id="IPR035900">
    <property type="entry name" value="Colicin_E_sf"/>
</dbReference>
<evidence type="ECO:0000256" key="11">
    <source>
        <dbReference type="SAM" id="MobiDB-lite"/>
    </source>
</evidence>
<feature type="domain" description="Pyosin/cloacin translocation" evidence="12">
    <location>
        <begin position="373"/>
        <end position="515"/>
    </location>
</feature>
<dbReference type="AlphaFoldDB" id="A0A085URZ6"/>
<dbReference type="CDD" id="cd16363">
    <property type="entry name" value="Col_Im_like"/>
    <property type="match status" value="1"/>
</dbReference>
<dbReference type="SUPFAM" id="SSF54060">
    <property type="entry name" value="His-Me finger endonucleases"/>
    <property type="match status" value="1"/>
</dbReference>
<protein>
    <recommendedName>
        <fullName evidence="12">Pyosin/cloacin translocation domain-containing protein</fullName>
    </recommendedName>
</protein>
<evidence type="ECO:0000256" key="9">
    <source>
        <dbReference type="ARBA" id="ARBA00023048"/>
    </source>
</evidence>
<evidence type="ECO:0000313" key="13">
    <source>
        <dbReference type="EMBL" id="KFE45959.1"/>
    </source>
</evidence>
<keyword evidence="8" id="KW-0079">Bacteriocin immunity</keyword>
<comment type="similarity">
    <text evidence="1">Belongs to the colicin/pyosin nuclease family.</text>
</comment>
<evidence type="ECO:0000256" key="1">
    <source>
        <dbReference type="ARBA" id="ARBA00006811"/>
    </source>
</evidence>
<gene>
    <name evidence="13" type="ORF">IV02_26480</name>
</gene>
<reference evidence="13 14" key="1">
    <citation type="submission" date="2014-07" db="EMBL/GenBank/DDBJ databases">
        <title>Draft Genome Sequences of Environmental Pseudomonas syringae strains.</title>
        <authorList>
            <person name="Baltrus D.A."/>
            <person name="Berge O."/>
            <person name="Morris C."/>
        </authorList>
    </citation>
    <scope>NUCLEOTIDE SEQUENCE [LARGE SCALE GENOMIC DNA]</scope>
    <source>
        <strain evidence="13 14">CEB003</strain>
    </source>
</reference>
<evidence type="ECO:0000256" key="5">
    <source>
        <dbReference type="ARBA" id="ARBA00022759"/>
    </source>
</evidence>
<dbReference type="EMBL" id="JPQT01000141">
    <property type="protein sequence ID" value="KFE45959.1"/>
    <property type="molecule type" value="Genomic_DNA"/>
</dbReference>
<keyword evidence="7" id="KW-0044">Antibiotic</keyword>
<dbReference type="Pfam" id="PF06958">
    <property type="entry name" value="Pyocin_S"/>
    <property type="match status" value="1"/>
</dbReference>
<evidence type="ECO:0000256" key="4">
    <source>
        <dbReference type="ARBA" id="ARBA00022722"/>
    </source>
</evidence>
<dbReference type="SUPFAM" id="SSF47345">
    <property type="entry name" value="Colicin E immunity proteins"/>
    <property type="match status" value="1"/>
</dbReference>
<evidence type="ECO:0000256" key="2">
    <source>
        <dbReference type="ARBA" id="ARBA00009346"/>
    </source>
</evidence>
<dbReference type="GO" id="GO:0004519">
    <property type="term" value="F:endonuclease activity"/>
    <property type="evidence" value="ECO:0007669"/>
    <property type="project" value="UniProtKB-KW"/>
</dbReference>
<dbReference type="InterPro" id="IPR003060">
    <property type="entry name" value="Pyocin_killer"/>
</dbReference>
<feature type="region of interest" description="Disordered" evidence="11">
    <location>
        <begin position="89"/>
        <end position="110"/>
    </location>
</feature>
<keyword evidence="10" id="KW-0175">Coiled coil</keyword>
<dbReference type="PRINTS" id="PR01300">
    <property type="entry name" value="PYOCINKILLER"/>
</dbReference>
<dbReference type="SUPFAM" id="SSF69369">
    <property type="entry name" value="Cloacin translocation domain"/>
    <property type="match status" value="1"/>
</dbReference>
<dbReference type="GO" id="GO:0042742">
    <property type="term" value="P:defense response to bacterium"/>
    <property type="evidence" value="ECO:0007669"/>
    <property type="project" value="UniProtKB-KW"/>
</dbReference>
<dbReference type="InterPro" id="IPR044925">
    <property type="entry name" value="His-Me_finger_sf"/>
</dbReference>
<evidence type="ECO:0000256" key="7">
    <source>
        <dbReference type="ARBA" id="ARBA00023022"/>
    </source>
</evidence>
<keyword evidence="6" id="KW-0378">Hydrolase</keyword>
<evidence type="ECO:0000256" key="10">
    <source>
        <dbReference type="SAM" id="Coils"/>
    </source>
</evidence>
<keyword evidence="5" id="KW-0255">Endonuclease</keyword>
<dbReference type="InterPro" id="IPR036302">
    <property type="entry name" value="Pyosin/cloacin_T_dom_sf"/>
</dbReference>
<dbReference type="GO" id="GO:0016787">
    <property type="term" value="F:hydrolase activity"/>
    <property type="evidence" value="ECO:0007669"/>
    <property type="project" value="UniProtKB-KW"/>
</dbReference>
<evidence type="ECO:0000256" key="6">
    <source>
        <dbReference type="ARBA" id="ARBA00022801"/>
    </source>
</evidence>
<name>A0A085URZ6_PSESX</name>
<keyword evidence="9" id="KW-0078">Bacteriocin</keyword>
<comment type="similarity">
    <text evidence="2">Belongs to the colicins ColE2/ColE8/ColE9 and pyocins S1/S2 family.</text>
</comment>
<sequence length="645" mass="71414">MELKEKLQDYTRAQFAALVQKIHKVEGSKADHDRLILHFDQIIKHPLGADLLFYPPPTDRYFGFDEADIVFYHVNKWYYENGQLAFKDDTLPKPRHKTDRPTPQPSAKDLAWKASSDSLAKVQEVENRVSEAKRNAEDAFVNLDALLNATDAEQKAQSLKPVNSKNTAFLEETLSKLEVAQRSVTRGVHGYDFLTLTVQFAKDDAERSISYTGRNKELQATILQRMTHCSEQYLALKPTFKKRELELHLRTQALVNEVESQLIRLATATNAGPLKEVNFFHSTMSDIDAMPRVLTTYSDIANAFDTVLPGLRYGIRSAASGLAWNAASEGEHAAQYAAVMAFRFDKPGLGEPFALSVPLSELVATEGRDWSYLAAIKAEVDLPFRMRSDVAKNRHGKLSQGLREINDLAHIYVVSTNTPTVASKVKVCSAIWDSASNGFRLVRSGQPTNEILWSAQSAARSSSDLPGRKRLSGPGYIGPISVPVVEAIPVIEDLYFDDCIVVFPESSGVEPVYVMFKAAREYAGAAHGNGQPVEDNWKQNCMSGSGSAIPSSIADKLKGQVFKRFSLFRESFWRAVAEDSTLHAQFSADDLAVMKQGRGPVTVQSLLPMAERLEVFHAMSSEDGGGVYDLDNMRVGVRPKAGMSA</sequence>
<dbReference type="PATRIC" id="fig|317.174.peg.5409"/>
<dbReference type="GO" id="GO:0005102">
    <property type="term" value="F:signaling receptor binding"/>
    <property type="evidence" value="ECO:0007669"/>
    <property type="project" value="InterPro"/>
</dbReference>
<proteinExistence type="inferred from homology"/>